<feature type="transmembrane region" description="Helical" evidence="6">
    <location>
        <begin position="36"/>
        <end position="57"/>
    </location>
</feature>
<evidence type="ECO:0000256" key="4">
    <source>
        <dbReference type="ARBA" id="ARBA00022989"/>
    </source>
</evidence>
<dbReference type="Pfam" id="PF03899">
    <property type="entry name" value="ATP-synt_I"/>
    <property type="match status" value="1"/>
</dbReference>
<dbReference type="EMBL" id="VBWP01000001">
    <property type="protein sequence ID" value="TLG77102.1"/>
    <property type="molecule type" value="Genomic_DNA"/>
</dbReference>
<dbReference type="InterPro" id="IPR005598">
    <property type="entry name" value="ATP_synth_I"/>
</dbReference>
<protein>
    <recommendedName>
        <fullName evidence="9">ATP synthase subunit I</fullName>
    </recommendedName>
</protein>
<organism evidence="7 8">
    <name type="scientific">Culicoidibacter larvae</name>
    <dbReference type="NCBI Taxonomy" id="2579976"/>
    <lineage>
        <taxon>Bacteria</taxon>
        <taxon>Bacillati</taxon>
        <taxon>Bacillota</taxon>
        <taxon>Culicoidibacteria</taxon>
        <taxon>Culicoidibacterales</taxon>
        <taxon>Culicoidibacteraceae</taxon>
        <taxon>Culicoidibacter</taxon>
    </lineage>
</organism>
<name>A0A5R8QGK4_9FIRM</name>
<keyword evidence="8" id="KW-1185">Reference proteome</keyword>
<feature type="transmembrane region" description="Helical" evidence="6">
    <location>
        <begin position="69"/>
        <end position="91"/>
    </location>
</feature>
<evidence type="ECO:0008006" key="9">
    <source>
        <dbReference type="Google" id="ProtNLM"/>
    </source>
</evidence>
<evidence type="ECO:0000256" key="6">
    <source>
        <dbReference type="SAM" id="Phobius"/>
    </source>
</evidence>
<proteinExistence type="predicted"/>
<dbReference type="InParanoid" id="A0A5R8QGK4"/>
<evidence type="ECO:0000313" key="7">
    <source>
        <dbReference type="EMBL" id="TLG77102.1"/>
    </source>
</evidence>
<comment type="subcellular location">
    <subcellularLocation>
        <location evidence="1">Cell membrane</location>
        <topology evidence="1">Multi-pass membrane protein</topology>
    </subcellularLocation>
</comment>
<dbReference type="GO" id="GO:0005886">
    <property type="term" value="C:plasma membrane"/>
    <property type="evidence" value="ECO:0007669"/>
    <property type="project" value="UniProtKB-SubCell"/>
</dbReference>
<dbReference type="RefSeq" id="WP_138189713.1">
    <property type="nucleotide sequence ID" value="NZ_VBWP01000001.1"/>
</dbReference>
<accession>A0A5R8QGK4</accession>
<keyword evidence="3 6" id="KW-0812">Transmembrane</keyword>
<evidence type="ECO:0000256" key="1">
    <source>
        <dbReference type="ARBA" id="ARBA00004651"/>
    </source>
</evidence>
<keyword evidence="5 6" id="KW-0472">Membrane</keyword>
<evidence type="ECO:0000256" key="2">
    <source>
        <dbReference type="ARBA" id="ARBA00022475"/>
    </source>
</evidence>
<evidence type="ECO:0000256" key="5">
    <source>
        <dbReference type="ARBA" id="ARBA00023136"/>
    </source>
</evidence>
<dbReference type="Proteomes" id="UP000306912">
    <property type="component" value="Unassembled WGS sequence"/>
</dbReference>
<evidence type="ECO:0000313" key="8">
    <source>
        <dbReference type="Proteomes" id="UP000306912"/>
    </source>
</evidence>
<feature type="transmembrane region" description="Helical" evidence="6">
    <location>
        <begin position="12"/>
        <end position="30"/>
    </location>
</feature>
<dbReference type="OrthoDB" id="2355635at2"/>
<feature type="transmembrane region" description="Helical" evidence="6">
    <location>
        <begin position="97"/>
        <end position="119"/>
    </location>
</feature>
<evidence type="ECO:0000256" key="3">
    <source>
        <dbReference type="ARBA" id="ARBA00022692"/>
    </source>
</evidence>
<dbReference type="FunCoup" id="A0A5R8QGK4">
    <property type="interactions" value="21"/>
</dbReference>
<keyword evidence="4 6" id="KW-1133">Transmembrane helix</keyword>
<sequence length="128" mass="14182">MFSQEKEIKYPFIIIAAYGIIIAGISLIFWPAENVVLGILLGTVVSLLNLTQLYRALKRAVEQQNSSAVSGSLFLRLLLIVLGAVACWFLPMIFNPFAYIVGILIYPLAMKTTIFVIWLQGKFQGGVT</sequence>
<dbReference type="AlphaFoldDB" id="A0A5R8QGK4"/>
<comment type="caution">
    <text evidence="7">The sequence shown here is derived from an EMBL/GenBank/DDBJ whole genome shotgun (WGS) entry which is preliminary data.</text>
</comment>
<keyword evidence="2" id="KW-1003">Cell membrane</keyword>
<gene>
    <name evidence="7" type="ORF">FEZ08_00355</name>
</gene>
<reference evidence="7 8" key="1">
    <citation type="submission" date="2019-05" db="EMBL/GenBank/DDBJ databases">
        <title>Culicoidintestinum kansasii gen. nov., sp. nov. from the gastrointestinal tract of the biting midge, Culicoides sonorensis.</title>
        <authorList>
            <person name="Neupane S."/>
            <person name="Ghosh A."/>
            <person name="Gunther S."/>
            <person name="Martin K."/>
            <person name="Zurek L."/>
        </authorList>
    </citation>
    <scope>NUCLEOTIDE SEQUENCE [LARGE SCALE GENOMIC DNA]</scope>
    <source>
        <strain evidence="7 8">CS-1</strain>
    </source>
</reference>